<evidence type="ECO:0000313" key="2">
    <source>
        <dbReference type="Proteomes" id="UP000642094"/>
    </source>
</evidence>
<evidence type="ECO:0000313" key="1">
    <source>
        <dbReference type="EMBL" id="MBD2189450.1"/>
    </source>
</evidence>
<protein>
    <submittedName>
        <fullName evidence="1">Uncharacterized protein</fullName>
    </submittedName>
</protein>
<keyword evidence="2" id="KW-1185">Reference proteome</keyword>
<accession>A0ABR8A120</accession>
<name>A0ABR8A120_9CYAN</name>
<comment type="caution">
    <text evidence="1">The sequence shown here is derived from an EMBL/GenBank/DDBJ whole genome shotgun (WGS) entry which is preliminary data.</text>
</comment>
<proteinExistence type="predicted"/>
<organism evidence="1 2">
    <name type="scientific">Pseudanabaena mucicola FACHB-723</name>
    <dbReference type="NCBI Taxonomy" id="2692860"/>
    <lineage>
        <taxon>Bacteria</taxon>
        <taxon>Bacillati</taxon>
        <taxon>Cyanobacteriota</taxon>
        <taxon>Cyanophyceae</taxon>
        <taxon>Pseudanabaenales</taxon>
        <taxon>Pseudanabaenaceae</taxon>
        <taxon>Pseudanabaena</taxon>
    </lineage>
</organism>
<dbReference type="Proteomes" id="UP000642094">
    <property type="component" value="Unassembled WGS sequence"/>
</dbReference>
<dbReference type="EMBL" id="JACJQB010000039">
    <property type="protein sequence ID" value="MBD2189450.1"/>
    <property type="molecule type" value="Genomic_DNA"/>
</dbReference>
<gene>
    <name evidence="1" type="ORF">H6F41_15045</name>
</gene>
<reference evidence="1 2" key="1">
    <citation type="journal article" date="2020" name="ISME J.">
        <title>Comparative genomics reveals insights into cyanobacterial evolution and habitat adaptation.</title>
        <authorList>
            <person name="Chen M.Y."/>
            <person name="Teng W.K."/>
            <person name="Zhao L."/>
            <person name="Hu C.X."/>
            <person name="Zhou Y.K."/>
            <person name="Han B.P."/>
            <person name="Song L.R."/>
            <person name="Shu W.S."/>
        </authorList>
    </citation>
    <scope>NUCLEOTIDE SEQUENCE [LARGE SCALE GENOMIC DNA]</scope>
    <source>
        <strain evidence="1 2">FACHB-723</strain>
    </source>
</reference>
<sequence length="249" mass="28436">MLSRQKSLKSRFRAIWLSLALTTPHSFRDRLKFLTSLVIKDSLDDLELEDKLETTIIAIAVGAYWHQDLWEVRSRLLELESHSNIDIQELVLAYAIALACREQLQPQLFINQICNDFGNRIALGHDPQSQSQCLSQIQNSQRLVSQGESMITAHRLEGGLSDAIASSLYYFLTTPHSWRLIVERTQKHPQENRVQVITQSTAIAAAYWGEITDMNIAQDETQQAIWKNGQKLGEQAWENWAGIFDCAKI</sequence>
<dbReference type="RefSeq" id="WP_190404276.1">
    <property type="nucleotide sequence ID" value="NZ_JACJQB010000039.1"/>
</dbReference>